<keyword evidence="8" id="KW-1185">Reference proteome</keyword>
<dbReference type="Pfam" id="PF07690">
    <property type="entry name" value="MFS_1"/>
    <property type="match status" value="1"/>
</dbReference>
<feature type="transmembrane region" description="Helical" evidence="6">
    <location>
        <begin position="308"/>
        <end position="332"/>
    </location>
</feature>
<feature type="transmembrane region" description="Helical" evidence="6">
    <location>
        <begin position="244"/>
        <end position="262"/>
    </location>
</feature>
<evidence type="ECO:0000256" key="4">
    <source>
        <dbReference type="ARBA" id="ARBA00022989"/>
    </source>
</evidence>
<accession>A0A8E2E0T9</accession>
<feature type="transmembrane region" description="Helical" evidence="6">
    <location>
        <begin position="117"/>
        <end position="136"/>
    </location>
</feature>
<name>A0A8E2E0T9_9PEZI</name>
<gene>
    <name evidence="7" type="ORF">K432DRAFT_397380</name>
</gene>
<dbReference type="GO" id="GO:0016020">
    <property type="term" value="C:membrane"/>
    <property type="evidence" value="ECO:0007669"/>
    <property type="project" value="UniProtKB-SubCell"/>
</dbReference>
<feature type="transmembrane region" description="Helical" evidence="6">
    <location>
        <begin position="57"/>
        <end position="77"/>
    </location>
</feature>
<keyword evidence="5 6" id="KW-0472">Membrane</keyword>
<evidence type="ECO:0000256" key="3">
    <source>
        <dbReference type="ARBA" id="ARBA00022692"/>
    </source>
</evidence>
<feature type="transmembrane region" description="Helical" evidence="6">
    <location>
        <begin position="142"/>
        <end position="161"/>
    </location>
</feature>
<dbReference type="PANTHER" id="PTHR42718:SF9">
    <property type="entry name" value="MAJOR FACILITATOR SUPERFAMILY MULTIDRUG TRANSPORTER MFSC"/>
    <property type="match status" value="1"/>
</dbReference>
<dbReference type="OrthoDB" id="2130629at2759"/>
<dbReference type="InterPro" id="IPR011701">
    <property type="entry name" value="MFS"/>
</dbReference>
<proteinExistence type="predicted"/>
<evidence type="ECO:0000256" key="1">
    <source>
        <dbReference type="ARBA" id="ARBA00004141"/>
    </source>
</evidence>
<protein>
    <submittedName>
        <fullName evidence="7">MFS general substrate transporter</fullName>
    </submittedName>
</protein>
<evidence type="ECO:0000256" key="5">
    <source>
        <dbReference type="ARBA" id="ARBA00023136"/>
    </source>
</evidence>
<organism evidence="7 8">
    <name type="scientific">Lepidopterella palustris CBS 459.81</name>
    <dbReference type="NCBI Taxonomy" id="1314670"/>
    <lineage>
        <taxon>Eukaryota</taxon>
        <taxon>Fungi</taxon>
        <taxon>Dikarya</taxon>
        <taxon>Ascomycota</taxon>
        <taxon>Pezizomycotina</taxon>
        <taxon>Dothideomycetes</taxon>
        <taxon>Pleosporomycetidae</taxon>
        <taxon>Mytilinidiales</taxon>
        <taxon>Argynnaceae</taxon>
        <taxon>Lepidopterella</taxon>
    </lineage>
</organism>
<keyword evidence="2" id="KW-0813">Transport</keyword>
<dbReference type="GO" id="GO:0022857">
    <property type="term" value="F:transmembrane transporter activity"/>
    <property type="evidence" value="ECO:0007669"/>
    <property type="project" value="InterPro"/>
</dbReference>
<dbReference type="Proteomes" id="UP000250266">
    <property type="component" value="Unassembled WGS sequence"/>
</dbReference>
<comment type="subcellular location">
    <subcellularLocation>
        <location evidence="1">Membrane</location>
        <topology evidence="1">Multi-pass membrane protein</topology>
    </subcellularLocation>
</comment>
<evidence type="ECO:0000256" key="6">
    <source>
        <dbReference type="SAM" id="Phobius"/>
    </source>
</evidence>
<dbReference type="PANTHER" id="PTHR42718">
    <property type="entry name" value="MAJOR FACILITATOR SUPERFAMILY MULTIDRUG TRANSPORTER MFSC"/>
    <property type="match status" value="1"/>
</dbReference>
<sequence length="409" mass="43817">MAQACAYFGGFLILGGRLGDVLEHQTVLKFGMFLFNISTLTCAVVNQKIGLVVGRAFRGLAAGLTIPSAQAFVSLLFEDAQARMFAFAIWEATGSTGFVYDILSIFLGFLATKLARYVAIGLILLEYALTTGNIRGWDQGDVISTLVIAMCLLLGFMLVELKFSAYPLIPSYLWTDRIKTSGWVIAAFTYAVWQGANCLLTLELQDFGFSALQTAPRFLPLGITALVANMIIPHLLKPLEPRMLLCASWAFPIVGVTLLALMDSRLDYWRFCLPGMILYITDVGTVSYVGNVAVVASAPAEDKGSISGVYNMCLNVGGAVLGVAVVTVIYNSVTSNHGGQGSPKARLDGYRAGYYAAVTMSGLAAILSPLAVRAVQQTASIPENGEVNDIGESELDIERNSTCHQKAGA</sequence>
<evidence type="ECO:0000313" key="8">
    <source>
        <dbReference type="Proteomes" id="UP000250266"/>
    </source>
</evidence>
<dbReference type="InterPro" id="IPR036259">
    <property type="entry name" value="MFS_trans_sf"/>
</dbReference>
<keyword evidence="3 6" id="KW-0812">Transmembrane</keyword>
<reference evidence="7 8" key="1">
    <citation type="journal article" date="2016" name="Nat. Commun.">
        <title>Ectomycorrhizal ecology is imprinted in the genome of the dominant symbiotic fungus Cenococcum geophilum.</title>
        <authorList>
            <consortium name="DOE Joint Genome Institute"/>
            <person name="Peter M."/>
            <person name="Kohler A."/>
            <person name="Ohm R.A."/>
            <person name="Kuo A."/>
            <person name="Krutzmann J."/>
            <person name="Morin E."/>
            <person name="Arend M."/>
            <person name="Barry K.W."/>
            <person name="Binder M."/>
            <person name="Choi C."/>
            <person name="Clum A."/>
            <person name="Copeland A."/>
            <person name="Grisel N."/>
            <person name="Haridas S."/>
            <person name="Kipfer T."/>
            <person name="LaButti K."/>
            <person name="Lindquist E."/>
            <person name="Lipzen A."/>
            <person name="Maire R."/>
            <person name="Meier B."/>
            <person name="Mihaltcheva S."/>
            <person name="Molinier V."/>
            <person name="Murat C."/>
            <person name="Poggeler S."/>
            <person name="Quandt C.A."/>
            <person name="Sperisen C."/>
            <person name="Tritt A."/>
            <person name="Tisserant E."/>
            <person name="Crous P.W."/>
            <person name="Henrissat B."/>
            <person name="Nehls U."/>
            <person name="Egli S."/>
            <person name="Spatafora J.W."/>
            <person name="Grigoriev I.V."/>
            <person name="Martin F.M."/>
        </authorList>
    </citation>
    <scope>NUCLEOTIDE SEQUENCE [LARGE SCALE GENOMIC DNA]</scope>
    <source>
        <strain evidence="7 8">CBS 459.81</strain>
    </source>
</reference>
<feature type="transmembrane region" description="Helical" evidence="6">
    <location>
        <begin position="268"/>
        <end position="296"/>
    </location>
</feature>
<dbReference type="EMBL" id="KV745334">
    <property type="protein sequence ID" value="OCK75310.1"/>
    <property type="molecule type" value="Genomic_DNA"/>
</dbReference>
<dbReference type="AlphaFoldDB" id="A0A8E2E0T9"/>
<dbReference type="SUPFAM" id="SSF103473">
    <property type="entry name" value="MFS general substrate transporter"/>
    <property type="match status" value="1"/>
</dbReference>
<feature type="transmembrane region" description="Helical" evidence="6">
    <location>
        <begin position="182"/>
        <end position="202"/>
    </location>
</feature>
<feature type="transmembrane region" description="Helical" evidence="6">
    <location>
        <begin position="214"/>
        <end position="232"/>
    </location>
</feature>
<evidence type="ECO:0000256" key="2">
    <source>
        <dbReference type="ARBA" id="ARBA00022448"/>
    </source>
</evidence>
<feature type="transmembrane region" description="Helical" evidence="6">
    <location>
        <begin position="89"/>
        <end position="110"/>
    </location>
</feature>
<evidence type="ECO:0000313" key="7">
    <source>
        <dbReference type="EMBL" id="OCK75310.1"/>
    </source>
</evidence>
<feature type="transmembrane region" description="Helical" evidence="6">
    <location>
        <begin position="352"/>
        <end position="372"/>
    </location>
</feature>
<keyword evidence="4 6" id="KW-1133">Transmembrane helix</keyword>
<dbReference type="Gene3D" id="1.20.1250.20">
    <property type="entry name" value="MFS general substrate transporter like domains"/>
    <property type="match status" value="1"/>
</dbReference>